<dbReference type="Pfam" id="PF24068">
    <property type="entry name" value="TPD1_C"/>
    <property type="match status" value="1"/>
</dbReference>
<name>A0AAN9RUT8_PSOTE</name>
<dbReference type="Proteomes" id="UP001386955">
    <property type="component" value="Unassembled WGS sequence"/>
</dbReference>
<dbReference type="PANTHER" id="PTHR33184">
    <property type="entry name" value="PROTEIN TAPETUM DETERMINANT 1-LIKE-RELATED"/>
    <property type="match status" value="1"/>
</dbReference>
<organism evidence="2 3">
    <name type="scientific">Psophocarpus tetragonolobus</name>
    <name type="common">Winged bean</name>
    <name type="synonym">Dolichos tetragonolobus</name>
    <dbReference type="NCBI Taxonomy" id="3891"/>
    <lineage>
        <taxon>Eukaryota</taxon>
        <taxon>Viridiplantae</taxon>
        <taxon>Streptophyta</taxon>
        <taxon>Embryophyta</taxon>
        <taxon>Tracheophyta</taxon>
        <taxon>Spermatophyta</taxon>
        <taxon>Magnoliopsida</taxon>
        <taxon>eudicotyledons</taxon>
        <taxon>Gunneridae</taxon>
        <taxon>Pentapetalae</taxon>
        <taxon>rosids</taxon>
        <taxon>fabids</taxon>
        <taxon>Fabales</taxon>
        <taxon>Fabaceae</taxon>
        <taxon>Papilionoideae</taxon>
        <taxon>50 kb inversion clade</taxon>
        <taxon>NPAAA clade</taxon>
        <taxon>indigoferoid/millettioid clade</taxon>
        <taxon>Phaseoleae</taxon>
        <taxon>Psophocarpus</taxon>
    </lineage>
</organism>
<comment type="caution">
    <text evidence="2">The sequence shown here is derived from an EMBL/GenBank/DDBJ whole genome shotgun (WGS) entry which is preliminary data.</text>
</comment>
<dbReference type="PANTHER" id="PTHR33184:SF80">
    <property type="entry name" value="BETA-1,3-N-ACETYLGLUCOSAMINYLTRANSFERASE FAMILY PROTEIN"/>
    <property type="match status" value="1"/>
</dbReference>
<protein>
    <submittedName>
        <fullName evidence="2">Uncharacterized protein</fullName>
    </submittedName>
</protein>
<dbReference type="GO" id="GO:0001709">
    <property type="term" value="P:cell fate determination"/>
    <property type="evidence" value="ECO:0007669"/>
    <property type="project" value="TreeGrafter"/>
</dbReference>
<dbReference type="AlphaFoldDB" id="A0AAN9RUT8"/>
<accession>A0AAN9RUT8</accession>
<dbReference type="EMBL" id="JAYMYS010000008">
    <property type="protein sequence ID" value="KAK7383454.1"/>
    <property type="molecule type" value="Genomic_DNA"/>
</dbReference>
<keyword evidence="3" id="KW-1185">Reference proteome</keyword>
<evidence type="ECO:0000313" key="2">
    <source>
        <dbReference type="EMBL" id="KAK7383454.1"/>
    </source>
</evidence>
<reference evidence="2 3" key="1">
    <citation type="submission" date="2024-01" db="EMBL/GenBank/DDBJ databases">
        <title>The genomes of 5 underutilized Papilionoideae crops provide insights into root nodulation and disease resistanc.</title>
        <authorList>
            <person name="Jiang F."/>
        </authorList>
    </citation>
    <scope>NUCLEOTIDE SEQUENCE [LARGE SCALE GENOMIC DNA]</scope>
    <source>
        <strain evidence="2">DUOXIRENSHENG_FW03</strain>
        <tissue evidence="2">Leaves</tissue>
    </source>
</reference>
<evidence type="ECO:0000256" key="1">
    <source>
        <dbReference type="ARBA" id="ARBA00022729"/>
    </source>
</evidence>
<proteinExistence type="predicted"/>
<evidence type="ECO:0000313" key="3">
    <source>
        <dbReference type="Proteomes" id="UP001386955"/>
    </source>
</evidence>
<sequence length="107" mass="11807">MMSGFSQCSLKDLSVSQTQTGAKVQGKSEWVVTIRNNCECVQKDVILNCDGFQTVEQIDPSIFSISRNGCLVNNGQPIYKDAVKFKYAWDESFALSPKSSEIGCSKI</sequence>
<gene>
    <name evidence="2" type="ORF">VNO78_29133</name>
</gene>
<keyword evidence="1" id="KW-0732">Signal</keyword>
<dbReference type="InterPro" id="IPR040361">
    <property type="entry name" value="TPD1"/>
</dbReference>